<dbReference type="EMBL" id="JAULSV010000005">
    <property type="protein sequence ID" value="KAK0642872.1"/>
    <property type="molecule type" value="Genomic_DNA"/>
</dbReference>
<name>A0AA39XYX6_9PEZI</name>
<evidence type="ECO:0000313" key="3">
    <source>
        <dbReference type="Proteomes" id="UP001174936"/>
    </source>
</evidence>
<dbReference type="Proteomes" id="UP001174936">
    <property type="component" value="Unassembled WGS sequence"/>
</dbReference>
<reference evidence="2" key="1">
    <citation type="submission" date="2023-06" db="EMBL/GenBank/DDBJ databases">
        <title>Genome-scale phylogeny and comparative genomics of the fungal order Sordariales.</title>
        <authorList>
            <consortium name="Lawrence Berkeley National Laboratory"/>
            <person name="Hensen N."/>
            <person name="Bonometti L."/>
            <person name="Westerberg I."/>
            <person name="Brannstrom I.O."/>
            <person name="Guillou S."/>
            <person name="Cros-Aarteil S."/>
            <person name="Calhoun S."/>
            <person name="Haridas S."/>
            <person name="Kuo A."/>
            <person name="Mondo S."/>
            <person name="Pangilinan J."/>
            <person name="Riley R."/>
            <person name="Labutti K."/>
            <person name="Andreopoulos B."/>
            <person name="Lipzen A."/>
            <person name="Chen C."/>
            <person name="Yanf M."/>
            <person name="Daum C."/>
            <person name="Ng V."/>
            <person name="Clum A."/>
            <person name="Steindorff A."/>
            <person name="Ohm R."/>
            <person name="Martin F."/>
            <person name="Silar P."/>
            <person name="Natvig D."/>
            <person name="Lalanne C."/>
            <person name="Gautier V."/>
            <person name="Ament-Velasquez S.L."/>
            <person name="Kruys A."/>
            <person name="Hutchinson M.I."/>
            <person name="Powell A.J."/>
            <person name="Barry K."/>
            <person name="Miller A.N."/>
            <person name="Grigoriev I.V."/>
            <person name="Debuchy R."/>
            <person name="Gladieux P."/>
            <person name="Thoren M.H."/>
            <person name="Johannesson H."/>
        </authorList>
    </citation>
    <scope>NUCLEOTIDE SEQUENCE</scope>
    <source>
        <strain evidence="2">SMH2532-1</strain>
    </source>
</reference>
<evidence type="ECO:0000313" key="2">
    <source>
        <dbReference type="EMBL" id="KAK0642872.1"/>
    </source>
</evidence>
<protein>
    <recommendedName>
        <fullName evidence="4">TLDc domain-containing protein</fullName>
    </recommendedName>
</protein>
<sequence length="457" mass="50865">MPFPSPGDENGGEALTLAQLNRALMWILSDELQNIFPESNSSRLTTLADQRRFVFQSLANCHEHPFYASSDAQKLAPRSAFDVFDNRRDREFHASLCGPNYDERGDEIYHNMLHVLYSIQPDQIAYYASPTMDAFRPVADKIRAEKRTPLLRTLAIPAHRFTALVRLLLAMQFAPPPTATPDHRLELADFNTMALSITAACTTPDTHNLITHPQFEHALHYQAPYLLDSLHHFLSTIFRGQPSFMLLAADLEPPTQLPDTSHDQILTLPLASQIATFLADSVGFSGYHLHTSYTASSSPDTFALIADLTSTPETQEAMMLLSGRDTTTGQHVIFGLYTPRPQGDGPSTQDVYVLNHVGPSGYALFQLEPVHGFFRGTVGKPGWTALDAETVVFGELGAGVCLTLQLGTSGSGRLSRGSVRQVVVQGQEDEEEIERAWDREDDWLDEKKEKRERKKQG</sequence>
<proteinExistence type="predicted"/>
<comment type="caution">
    <text evidence="2">The sequence shown here is derived from an EMBL/GenBank/DDBJ whole genome shotgun (WGS) entry which is preliminary data.</text>
</comment>
<organism evidence="2 3">
    <name type="scientific">Cercophora newfieldiana</name>
    <dbReference type="NCBI Taxonomy" id="92897"/>
    <lineage>
        <taxon>Eukaryota</taxon>
        <taxon>Fungi</taxon>
        <taxon>Dikarya</taxon>
        <taxon>Ascomycota</taxon>
        <taxon>Pezizomycotina</taxon>
        <taxon>Sordariomycetes</taxon>
        <taxon>Sordariomycetidae</taxon>
        <taxon>Sordariales</taxon>
        <taxon>Lasiosphaeriaceae</taxon>
        <taxon>Cercophora</taxon>
    </lineage>
</organism>
<keyword evidence="3" id="KW-1185">Reference proteome</keyword>
<evidence type="ECO:0008006" key="4">
    <source>
        <dbReference type="Google" id="ProtNLM"/>
    </source>
</evidence>
<evidence type="ECO:0000256" key="1">
    <source>
        <dbReference type="SAM" id="MobiDB-lite"/>
    </source>
</evidence>
<accession>A0AA39XYX6</accession>
<feature type="region of interest" description="Disordered" evidence="1">
    <location>
        <begin position="423"/>
        <end position="457"/>
    </location>
</feature>
<feature type="compositionally biased region" description="Acidic residues" evidence="1">
    <location>
        <begin position="427"/>
        <end position="444"/>
    </location>
</feature>
<gene>
    <name evidence="2" type="ORF">B0T16DRAFT_391505</name>
</gene>
<dbReference type="AlphaFoldDB" id="A0AA39XYX6"/>